<keyword evidence="1" id="KW-0472">Membrane</keyword>
<name>A0A1Y5TY35_9RHOB</name>
<dbReference type="Proteomes" id="UP000193900">
    <property type="component" value="Unassembled WGS sequence"/>
</dbReference>
<feature type="transmembrane region" description="Helical" evidence="1">
    <location>
        <begin position="78"/>
        <end position="98"/>
    </location>
</feature>
<gene>
    <name evidence="2" type="ORF">ROA7023_04126</name>
</gene>
<accession>A0A1Y5TY35</accession>
<keyword evidence="1" id="KW-0812">Transmembrane</keyword>
<reference evidence="2 3" key="1">
    <citation type="submission" date="2017-03" db="EMBL/GenBank/DDBJ databases">
        <authorList>
            <person name="Afonso C.L."/>
            <person name="Miller P.J."/>
            <person name="Scott M.A."/>
            <person name="Spackman E."/>
            <person name="Goraichik I."/>
            <person name="Dimitrov K.M."/>
            <person name="Suarez D.L."/>
            <person name="Swayne D.E."/>
        </authorList>
    </citation>
    <scope>NUCLEOTIDE SEQUENCE [LARGE SCALE GENOMIC DNA]</scope>
    <source>
        <strain evidence="2 3">CECT 7023</strain>
    </source>
</reference>
<sequence>MQLIPRLLAPALTVTLARLGFAAVLLPWFVIGGLSKIEGLTLSVGPPAGVWPLSLGAYYAFLPDVMAEGAAPTLGQHAFVLSMTLSELVLPLMVVAGLGGRISAVLLIVHIWIASLATGQLIATGSLFDASPFDPGPDQVVLWTLVLLPVAVQGAGPISIDGLLARLRNGRSPAQ</sequence>
<dbReference type="RefSeq" id="WP_085880833.1">
    <property type="nucleotide sequence ID" value="NZ_FWFZ01000040.1"/>
</dbReference>
<protein>
    <recommendedName>
        <fullName evidence="4">DoxX</fullName>
    </recommendedName>
</protein>
<proteinExistence type="predicted"/>
<keyword evidence="1" id="KW-1133">Transmembrane helix</keyword>
<dbReference type="EMBL" id="FWFZ01000040">
    <property type="protein sequence ID" value="SLN76233.1"/>
    <property type="molecule type" value="Genomic_DNA"/>
</dbReference>
<keyword evidence="3" id="KW-1185">Reference proteome</keyword>
<feature type="transmembrane region" description="Helical" evidence="1">
    <location>
        <begin position="105"/>
        <end position="128"/>
    </location>
</feature>
<dbReference type="OrthoDB" id="7855892at2"/>
<feature type="transmembrane region" description="Helical" evidence="1">
    <location>
        <begin position="140"/>
        <end position="164"/>
    </location>
</feature>
<evidence type="ECO:0000256" key="1">
    <source>
        <dbReference type="SAM" id="Phobius"/>
    </source>
</evidence>
<evidence type="ECO:0000313" key="3">
    <source>
        <dbReference type="Proteomes" id="UP000193900"/>
    </source>
</evidence>
<evidence type="ECO:0008006" key="4">
    <source>
        <dbReference type="Google" id="ProtNLM"/>
    </source>
</evidence>
<evidence type="ECO:0000313" key="2">
    <source>
        <dbReference type="EMBL" id="SLN76233.1"/>
    </source>
</evidence>
<organism evidence="2 3">
    <name type="scientific">Roseisalinus antarcticus</name>
    <dbReference type="NCBI Taxonomy" id="254357"/>
    <lineage>
        <taxon>Bacteria</taxon>
        <taxon>Pseudomonadati</taxon>
        <taxon>Pseudomonadota</taxon>
        <taxon>Alphaproteobacteria</taxon>
        <taxon>Rhodobacterales</taxon>
        <taxon>Roseobacteraceae</taxon>
        <taxon>Roseisalinus</taxon>
    </lineage>
</organism>
<dbReference type="AlphaFoldDB" id="A0A1Y5TY35"/>